<dbReference type="AlphaFoldDB" id="A0A1V3WDZ9"/>
<comment type="subcellular location">
    <subcellularLocation>
        <location evidence="1">Membrane</location>
        <topology evidence="1">Multi-pass membrane protein</topology>
    </subcellularLocation>
</comment>
<feature type="domain" description="Integral membrane bound transporter" evidence="7">
    <location>
        <begin position="29"/>
        <end position="155"/>
    </location>
</feature>
<dbReference type="Pfam" id="PF13515">
    <property type="entry name" value="FUSC_2"/>
    <property type="match status" value="1"/>
</dbReference>
<gene>
    <name evidence="8" type="ORF">BZL30_8830</name>
</gene>
<proteinExistence type="predicted"/>
<organism evidence="8 9">
    <name type="scientific">Mycobacterium kansasii</name>
    <dbReference type="NCBI Taxonomy" id="1768"/>
    <lineage>
        <taxon>Bacteria</taxon>
        <taxon>Bacillati</taxon>
        <taxon>Actinomycetota</taxon>
        <taxon>Actinomycetes</taxon>
        <taxon>Mycobacteriales</taxon>
        <taxon>Mycobacteriaceae</taxon>
        <taxon>Mycobacterium</taxon>
    </lineage>
</organism>
<evidence type="ECO:0000313" key="8">
    <source>
        <dbReference type="EMBL" id="OOK64998.1"/>
    </source>
</evidence>
<dbReference type="InterPro" id="IPR049453">
    <property type="entry name" value="Memb_transporter_dom"/>
</dbReference>
<evidence type="ECO:0000256" key="6">
    <source>
        <dbReference type="SAM" id="Phobius"/>
    </source>
</evidence>
<feature type="transmembrane region" description="Helical" evidence="6">
    <location>
        <begin position="67"/>
        <end position="85"/>
    </location>
</feature>
<evidence type="ECO:0000313" key="9">
    <source>
        <dbReference type="Proteomes" id="UP000189229"/>
    </source>
</evidence>
<evidence type="ECO:0000256" key="1">
    <source>
        <dbReference type="ARBA" id="ARBA00004141"/>
    </source>
</evidence>
<evidence type="ECO:0000256" key="2">
    <source>
        <dbReference type="ARBA" id="ARBA00022692"/>
    </source>
</evidence>
<evidence type="ECO:0000259" key="7">
    <source>
        <dbReference type="Pfam" id="PF13515"/>
    </source>
</evidence>
<evidence type="ECO:0000256" key="5">
    <source>
        <dbReference type="SAM" id="MobiDB-lite"/>
    </source>
</evidence>
<comment type="caution">
    <text evidence="8">The sequence shown here is derived from an EMBL/GenBank/DDBJ whole genome shotgun (WGS) entry which is preliminary data.</text>
</comment>
<evidence type="ECO:0000256" key="3">
    <source>
        <dbReference type="ARBA" id="ARBA00022989"/>
    </source>
</evidence>
<feature type="transmembrane region" description="Helical" evidence="6">
    <location>
        <begin position="91"/>
        <end position="110"/>
    </location>
</feature>
<name>A0A1V3WDZ9_MYCKA</name>
<keyword evidence="2 6" id="KW-0812">Transmembrane</keyword>
<sequence>MADGGPAAVQRLRAVVWPITQTSVAAGLAWYLTHDVLHHRQPFFAPISAVVCMSATNVLRARRAAQMIIGVALGIVLGAGVHALLGTGPTTMAVAVFVALCVAVLSGRGFIAQGLMFVNQTAVSSVLVLVFADTAGVVAERLFDAVIGGGLALVFAVLLFPPDPVQILCDARADVLAALRETLVEVADMLEDPSRPLRTGRCQPSTGYMTSSPGWPRRAPPRSWPPGLRAAGLRATPCSASNNSRRDWRCWSAAYCSYLARSPGFTGGKSRVRCTSP</sequence>
<accession>A0A1V3WDZ9</accession>
<dbReference type="GO" id="GO:0016020">
    <property type="term" value="C:membrane"/>
    <property type="evidence" value="ECO:0007669"/>
    <property type="project" value="UniProtKB-SubCell"/>
</dbReference>
<protein>
    <recommendedName>
        <fullName evidence="7">Integral membrane bound transporter domain-containing protein</fullName>
    </recommendedName>
</protein>
<feature type="region of interest" description="Disordered" evidence="5">
    <location>
        <begin position="200"/>
        <end position="220"/>
    </location>
</feature>
<dbReference type="EMBL" id="MVBM01000011">
    <property type="protein sequence ID" value="OOK64998.1"/>
    <property type="molecule type" value="Genomic_DNA"/>
</dbReference>
<feature type="transmembrane region" description="Helical" evidence="6">
    <location>
        <begin position="12"/>
        <end position="31"/>
    </location>
</feature>
<feature type="transmembrane region" description="Helical" evidence="6">
    <location>
        <begin position="122"/>
        <end position="139"/>
    </location>
</feature>
<evidence type="ECO:0000256" key="4">
    <source>
        <dbReference type="ARBA" id="ARBA00023136"/>
    </source>
</evidence>
<feature type="transmembrane region" description="Helical" evidence="6">
    <location>
        <begin position="145"/>
        <end position="162"/>
    </location>
</feature>
<dbReference type="Proteomes" id="UP000189229">
    <property type="component" value="Unassembled WGS sequence"/>
</dbReference>
<keyword evidence="4 6" id="KW-0472">Membrane</keyword>
<reference evidence="8 9" key="1">
    <citation type="submission" date="2017-02" db="EMBL/GenBank/DDBJ databases">
        <title>Complete genome sequences of Mycobacterium kansasii strains isolated from rhesus macaques.</title>
        <authorList>
            <person name="Panda A."/>
            <person name="Nagaraj S."/>
            <person name="Zhao X."/>
            <person name="Tettelin H."/>
            <person name="Detolla L.J."/>
        </authorList>
    </citation>
    <scope>NUCLEOTIDE SEQUENCE [LARGE SCALE GENOMIC DNA]</scope>
    <source>
        <strain evidence="8 9">11-3813</strain>
    </source>
</reference>
<keyword evidence="3 6" id="KW-1133">Transmembrane helix</keyword>